<evidence type="ECO:0000313" key="1">
    <source>
        <dbReference type="EMBL" id="GAA5174544.1"/>
    </source>
</evidence>
<dbReference type="RefSeq" id="WP_185062111.1">
    <property type="nucleotide sequence ID" value="NZ_BAABJP010000062.1"/>
</dbReference>
<accession>A0ABP9RD97</accession>
<dbReference type="InterPro" id="IPR012349">
    <property type="entry name" value="Split_barrel_FMN-bd"/>
</dbReference>
<name>A0ABP9RD97_9PSEU</name>
<dbReference type="Proteomes" id="UP001428817">
    <property type="component" value="Unassembled WGS sequence"/>
</dbReference>
<evidence type="ECO:0008006" key="3">
    <source>
        <dbReference type="Google" id="ProtNLM"/>
    </source>
</evidence>
<sequence length="296" mass="31113">MSRLGDDRRAREVLARGAVLHAAVDTSRGPHVTPAAYDWSGGALWMITTRDSVKVRALRRRPRAGVLIRSRRYDLVVEGEATIVDPLHGRGITDPMTVLELPFAGLGYLGRNSRHALAMVRDAAGPGLVLDRLVVRIEPGRAVLASGDDGEVLRVWGSWTEAGLLGAGTESSSAGISVPTRDGLPDEVTPLLDEPGPACLAWPTVHGPIPLPAHWPGADRPAEVNAELLKVVGAKASGLAGLALSTGEYRLASKRGVLLRGEGTAVRDGAGRAWAGLDTHHLTYWVGAEAGTVSAG</sequence>
<proteinExistence type="predicted"/>
<protein>
    <recommendedName>
        <fullName evidence="3">Pyridoxamine 5'-phosphate oxidase putative domain-containing protein</fullName>
    </recommendedName>
</protein>
<evidence type="ECO:0000313" key="2">
    <source>
        <dbReference type="Proteomes" id="UP001428817"/>
    </source>
</evidence>
<dbReference type="EMBL" id="BAABJP010000062">
    <property type="protein sequence ID" value="GAA5174544.1"/>
    <property type="molecule type" value="Genomic_DNA"/>
</dbReference>
<keyword evidence="2" id="KW-1185">Reference proteome</keyword>
<comment type="caution">
    <text evidence="1">The sequence shown here is derived from an EMBL/GenBank/DDBJ whole genome shotgun (WGS) entry which is preliminary data.</text>
</comment>
<dbReference type="Gene3D" id="2.30.110.10">
    <property type="entry name" value="Electron Transport, Fmn-binding Protein, Chain A"/>
    <property type="match status" value="1"/>
</dbReference>
<gene>
    <name evidence="1" type="ORF">GCM10023321_78600</name>
</gene>
<organism evidence="1 2">
    <name type="scientific">Pseudonocardia eucalypti</name>
    <dbReference type="NCBI Taxonomy" id="648755"/>
    <lineage>
        <taxon>Bacteria</taxon>
        <taxon>Bacillati</taxon>
        <taxon>Actinomycetota</taxon>
        <taxon>Actinomycetes</taxon>
        <taxon>Pseudonocardiales</taxon>
        <taxon>Pseudonocardiaceae</taxon>
        <taxon>Pseudonocardia</taxon>
    </lineage>
</organism>
<reference evidence="2" key="1">
    <citation type="journal article" date="2019" name="Int. J. Syst. Evol. Microbiol.">
        <title>The Global Catalogue of Microorganisms (GCM) 10K type strain sequencing project: providing services to taxonomists for standard genome sequencing and annotation.</title>
        <authorList>
            <consortium name="The Broad Institute Genomics Platform"/>
            <consortium name="The Broad Institute Genome Sequencing Center for Infectious Disease"/>
            <person name="Wu L."/>
            <person name="Ma J."/>
        </authorList>
    </citation>
    <scope>NUCLEOTIDE SEQUENCE [LARGE SCALE GENOMIC DNA]</scope>
    <source>
        <strain evidence="2">JCM 18303</strain>
    </source>
</reference>
<dbReference type="SUPFAM" id="SSF50475">
    <property type="entry name" value="FMN-binding split barrel"/>
    <property type="match status" value="1"/>
</dbReference>